<dbReference type="GO" id="GO:0005829">
    <property type="term" value="C:cytosol"/>
    <property type="evidence" value="ECO:0007669"/>
    <property type="project" value="TreeGrafter"/>
</dbReference>
<proteinExistence type="predicted"/>
<feature type="binding site" evidence="1">
    <location>
        <position position="104"/>
    </location>
    <ligand>
        <name>Zn(2+)</name>
        <dbReference type="ChEBI" id="CHEBI:29105"/>
    </ligand>
</feature>
<evidence type="ECO:0000256" key="1">
    <source>
        <dbReference type="PIRSR" id="PIRSR001480-2"/>
    </source>
</evidence>
<comment type="cofactor">
    <cofactor evidence="1">
        <name>Zn(2+)</name>
        <dbReference type="ChEBI" id="CHEBI:29105"/>
    </cofactor>
    <text evidence="1">Binds 1 zinc ion per subunit.</text>
</comment>
<reference evidence="3" key="1">
    <citation type="submission" date="2020-03" db="EMBL/GenBank/DDBJ databases">
        <title>Spirochaetal bacteria isolated from arthropods constitute a novel genus Entomospira genus novum within the order Spirochaetales.</title>
        <authorList>
            <person name="Grana-Miraglia L."/>
            <person name="Sikutova S."/>
            <person name="Fingerle V."/>
            <person name="Sing A."/>
            <person name="Castillo-Ramirez S."/>
            <person name="Margos G."/>
            <person name="Rudolf I."/>
        </authorList>
    </citation>
    <scope>NUCLEOTIDE SEQUENCE</scope>
    <source>
        <strain evidence="3">BR149</strain>
    </source>
</reference>
<dbReference type="PANTHER" id="PTHR10309">
    <property type="entry name" value="MANNOSE-6-PHOSPHATE ISOMERASE"/>
    <property type="match status" value="1"/>
</dbReference>
<evidence type="ECO:0000313" key="3">
    <source>
        <dbReference type="EMBL" id="NIZ68632.1"/>
    </source>
</evidence>
<sequence length="403" mass="45210">MKSKYPLNLTPFIRSAPWGGDGALLPFLASLAIKKAKESHPLAELWYSAYPLAPSTTVVEKKSFTLHQLLHQQSALLLGDTTDRNLPFIIKILHAERAQPLHLHPNEAQAKAGMLLENQAHLAPEKRLFHDAFAKSELLYALDPQVEILAGFLPFAEIQERLELFSIASLQKMAQPFYQSPTPQSLQALLMQLFTLPAKEQQVLAQQILRIADDYQEIFSYASQIVHLAGENPEDLTLIMPLFLQHQLLMCDESILIAPQTPHLILRGLMVEISTPSDNMLPLASPSSHHPASFWSHLDLTLPQPNLIQRDRHNPDLPLSNLPFHIQMVHLEESHFINGKNQPLILLALKGKARLSSASGNRLRDKLPIDDIALTRGEAIFLPHEAGGYTLEGRGLFLLVWRL</sequence>
<dbReference type="GO" id="GO:0008270">
    <property type="term" value="F:zinc ion binding"/>
    <property type="evidence" value="ECO:0007669"/>
    <property type="project" value="InterPro"/>
</dbReference>
<dbReference type="Proteomes" id="UP000778951">
    <property type="component" value="Unassembled WGS sequence"/>
</dbReference>
<dbReference type="EMBL" id="JAATLM010000001">
    <property type="protein sequence ID" value="NIZ68632.1"/>
    <property type="molecule type" value="Genomic_DNA"/>
</dbReference>
<accession>A0A968KVZ4</accession>
<keyword evidence="1" id="KW-0862">Zinc</keyword>
<feature type="binding site" evidence="1">
    <location>
        <position position="263"/>
    </location>
    <ligand>
        <name>Zn(2+)</name>
        <dbReference type="ChEBI" id="CHEBI:29105"/>
    </ligand>
</feature>
<dbReference type="PRINTS" id="PR00714">
    <property type="entry name" value="MAN6PISMRASE"/>
</dbReference>
<dbReference type="GO" id="GO:0004476">
    <property type="term" value="F:mannose-6-phosphate isomerase activity"/>
    <property type="evidence" value="ECO:0007669"/>
    <property type="project" value="InterPro"/>
</dbReference>
<dbReference type="Gene3D" id="2.60.120.10">
    <property type="entry name" value="Jelly Rolls"/>
    <property type="match status" value="2"/>
</dbReference>
<feature type="domain" description="Phosphomannose isomerase type I catalytic" evidence="2">
    <location>
        <begin position="9"/>
        <end position="152"/>
    </location>
</feature>
<dbReference type="SUPFAM" id="SSF51182">
    <property type="entry name" value="RmlC-like cupins"/>
    <property type="match status" value="1"/>
</dbReference>
<dbReference type="Pfam" id="PF20511">
    <property type="entry name" value="PMI_typeI_cat"/>
    <property type="match status" value="1"/>
</dbReference>
<dbReference type="AlphaFoldDB" id="A0A968KVZ4"/>
<keyword evidence="4" id="KW-1185">Reference proteome</keyword>
<gene>
    <name evidence="3" type="ORF">HCT48_00140</name>
</gene>
<dbReference type="InterPro" id="IPR046457">
    <property type="entry name" value="PMI_typeI_cat"/>
</dbReference>
<dbReference type="GO" id="GO:0009298">
    <property type="term" value="P:GDP-mannose biosynthetic process"/>
    <property type="evidence" value="ECO:0007669"/>
    <property type="project" value="InterPro"/>
</dbReference>
<evidence type="ECO:0000313" key="4">
    <source>
        <dbReference type="Proteomes" id="UP000778951"/>
    </source>
</evidence>
<name>A0A968KVZ4_9SPIO</name>
<dbReference type="InterPro" id="IPR016305">
    <property type="entry name" value="Mannose-6-P_Isomerase"/>
</dbReference>
<protein>
    <recommendedName>
        <fullName evidence="2">Phosphomannose isomerase type I catalytic domain-containing protein</fullName>
    </recommendedName>
</protein>
<dbReference type="PANTHER" id="PTHR10309:SF0">
    <property type="entry name" value="MANNOSE-6-PHOSPHATE ISOMERASE"/>
    <property type="match status" value="1"/>
</dbReference>
<feature type="binding site" evidence="1">
    <location>
        <position position="137"/>
    </location>
    <ligand>
        <name>Zn(2+)</name>
        <dbReference type="ChEBI" id="CHEBI:29105"/>
    </ligand>
</feature>
<organism evidence="3 4">
    <name type="scientific">Entomospira culicis</name>
    <dbReference type="NCBI Taxonomy" id="2719989"/>
    <lineage>
        <taxon>Bacteria</taxon>
        <taxon>Pseudomonadati</taxon>
        <taxon>Spirochaetota</taxon>
        <taxon>Spirochaetia</taxon>
        <taxon>Spirochaetales</taxon>
        <taxon>Spirochaetaceae</taxon>
        <taxon>Entomospira</taxon>
    </lineage>
</organism>
<keyword evidence="1" id="KW-0479">Metal-binding</keyword>
<evidence type="ECO:0000259" key="2">
    <source>
        <dbReference type="Pfam" id="PF20511"/>
    </source>
</evidence>
<comment type="caution">
    <text evidence="3">The sequence shown here is derived from an EMBL/GenBank/DDBJ whole genome shotgun (WGS) entry which is preliminary data.</text>
</comment>
<dbReference type="RefSeq" id="WP_167694704.1">
    <property type="nucleotide sequence ID" value="NZ_CP118181.1"/>
</dbReference>
<dbReference type="InterPro" id="IPR011051">
    <property type="entry name" value="RmlC_Cupin_sf"/>
</dbReference>
<dbReference type="InterPro" id="IPR014710">
    <property type="entry name" value="RmlC-like_jellyroll"/>
</dbReference>
<dbReference type="Gene3D" id="1.10.441.10">
    <property type="entry name" value="Phosphomannose Isomerase, domain 2"/>
    <property type="match status" value="1"/>
</dbReference>
<dbReference type="PIRSF" id="PIRSF001480">
    <property type="entry name" value="Mannose-6-phosphate_isomerase"/>
    <property type="match status" value="1"/>
</dbReference>